<dbReference type="AGR" id="WB:WBGene00008152"/>
<evidence type="ECO:0000256" key="1">
    <source>
        <dbReference type="SAM" id="SignalP"/>
    </source>
</evidence>
<keyword evidence="3" id="KW-1185">Reference proteome</keyword>
<dbReference type="PaxDb" id="6239-C47E12.9"/>
<dbReference type="FunCoup" id="Q18676">
    <property type="interactions" value="811"/>
</dbReference>
<dbReference type="AlphaFoldDB" id="Q18676"/>
<protein>
    <submittedName>
        <fullName evidence="2">Uncharacterized protein</fullName>
    </submittedName>
</protein>
<dbReference type="Bgee" id="WBGene00008152">
    <property type="expression patterns" value="Expressed in larva and 1 other cell type or tissue"/>
</dbReference>
<dbReference type="PIR" id="T20006">
    <property type="entry name" value="T20006"/>
</dbReference>
<dbReference type="GeneID" id="183555"/>
<dbReference type="HOGENOM" id="CLU_1403638_0_0_1"/>
<accession>Q18676</accession>
<keyword evidence="1" id="KW-0732">Signal</keyword>
<dbReference type="RefSeq" id="NP_501796.2">
    <property type="nucleotide sequence ID" value="NM_069395.4"/>
</dbReference>
<dbReference type="Proteomes" id="UP000001940">
    <property type="component" value="Chromosome IV"/>
</dbReference>
<dbReference type="UCSC" id="C47E12.9">
    <property type="organism name" value="c. elegans"/>
</dbReference>
<gene>
    <name evidence="2 4" type="ORF">C47E12.9</name>
    <name evidence="2" type="ORF">CELE_C47E12.9</name>
</gene>
<dbReference type="PANTHER" id="PTHR36946:SF1">
    <property type="entry name" value="DUF1064 DOMAIN-CONTAINING PROTEIN-RELATED"/>
    <property type="match status" value="1"/>
</dbReference>
<dbReference type="eggNOG" id="ENOG502R8F9">
    <property type="taxonomic scope" value="Eukaryota"/>
</dbReference>
<dbReference type="CTD" id="183555"/>
<organism evidence="2 3">
    <name type="scientific">Caenorhabditis elegans</name>
    <dbReference type="NCBI Taxonomy" id="6239"/>
    <lineage>
        <taxon>Eukaryota</taxon>
        <taxon>Metazoa</taxon>
        <taxon>Ecdysozoa</taxon>
        <taxon>Nematoda</taxon>
        <taxon>Chromadorea</taxon>
        <taxon>Rhabditida</taxon>
        <taxon>Rhabditina</taxon>
        <taxon>Rhabditomorpha</taxon>
        <taxon>Rhabditoidea</taxon>
        <taxon>Rhabditidae</taxon>
        <taxon>Peloderinae</taxon>
        <taxon>Caenorhabditis</taxon>
    </lineage>
</organism>
<reference evidence="2 3" key="1">
    <citation type="journal article" date="1998" name="Science">
        <title>Genome sequence of the nematode C. elegans: a platform for investigating biology.</title>
        <authorList>
            <consortium name="The C. elegans sequencing consortium"/>
            <person name="Sulson J.E."/>
            <person name="Waterston R."/>
        </authorList>
    </citation>
    <scope>NUCLEOTIDE SEQUENCE [LARGE SCALE GENOMIC DNA]</scope>
    <source>
        <strain evidence="2 3">Bristol N2</strain>
    </source>
</reference>
<feature type="signal peptide" evidence="1">
    <location>
        <begin position="1"/>
        <end position="22"/>
    </location>
</feature>
<evidence type="ECO:0000313" key="2">
    <source>
        <dbReference type="EMBL" id="CAA93103.2"/>
    </source>
</evidence>
<dbReference type="OMA" id="MANICLF"/>
<dbReference type="OrthoDB" id="5889527at2759"/>
<dbReference type="PANTHER" id="PTHR36946">
    <property type="entry name" value="PROTEIN CBG13897-RELATED"/>
    <property type="match status" value="1"/>
</dbReference>
<dbReference type="InParanoid" id="Q18676"/>
<dbReference type="IntAct" id="Q18676">
    <property type="interactions" value="1"/>
</dbReference>
<proteinExistence type="predicted"/>
<evidence type="ECO:0000313" key="4">
    <source>
        <dbReference type="WormBase" id="C47E12.9"/>
    </source>
</evidence>
<dbReference type="KEGG" id="cel:CELE_C47E12.9"/>
<evidence type="ECO:0000313" key="3">
    <source>
        <dbReference type="Proteomes" id="UP000001940"/>
    </source>
</evidence>
<dbReference type="WormBase" id="C47E12.9">
    <property type="protein sequence ID" value="CE32612"/>
    <property type="gene ID" value="WBGene00008152"/>
</dbReference>
<sequence>MANICLFSIFLVLLSFFKNVVCEDQVMVHTFEYILHDYAKQWIVELTYEFNEQNNLEDSRKTVMKAIDQNWAPVMAIPFCAPVGKRDPVLMNPIEKVKENVEIFVNYRDALKTYSDKVLEKSISLGLFEYSEIEKIRELFWEVEMRSSQTLVGFKNFQKCFFRKIAENYSSEVAQKFEDLSEEVIESDFFLKTQLHNENELIKF</sequence>
<feature type="chain" id="PRO_5004186795" evidence="1">
    <location>
        <begin position="23"/>
        <end position="204"/>
    </location>
</feature>
<name>Q18676_CAEEL</name>
<dbReference type="EMBL" id="BX284604">
    <property type="protein sequence ID" value="CAA93103.2"/>
    <property type="molecule type" value="Genomic_DNA"/>
</dbReference>